<organism evidence="14 15">
    <name type="scientific">Cajanus cajan</name>
    <name type="common">Pigeon pea</name>
    <name type="synonym">Cajanus indicus</name>
    <dbReference type="NCBI Taxonomy" id="3821"/>
    <lineage>
        <taxon>Eukaryota</taxon>
        <taxon>Viridiplantae</taxon>
        <taxon>Streptophyta</taxon>
        <taxon>Embryophyta</taxon>
        <taxon>Tracheophyta</taxon>
        <taxon>Spermatophyta</taxon>
        <taxon>Magnoliopsida</taxon>
        <taxon>eudicotyledons</taxon>
        <taxon>Gunneridae</taxon>
        <taxon>Pentapetalae</taxon>
        <taxon>rosids</taxon>
        <taxon>fabids</taxon>
        <taxon>Fabales</taxon>
        <taxon>Fabaceae</taxon>
        <taxon>Papilionoideae</taxon>
        <taxon>50 kb inversion clade</taxon>
        <taxon>NPAAA clade</taxon>
        <taxon>indigoferoid/millettioid clade</taxon>
        <taxon>Phaseoleae</taxon>
        <taxon>Cajanus</taxon>
    </lineage>
</organism>
<evidence type="ECO:0000256" key="3">
    <source>
        <dbReference type="ARBA" id="ARBA00022538"/>
    </source>
</evidence>
<feature type="transmembrane region" description="Helical" evidence="10">
    <location>
        <begin position="343"/>
        <end position="363"/>
    </location>
</feature>
<gene>
    <name evidence="14" type="ORF">KK1_049499</name>
</gene>
<accession>A0A151UHR3</accession>
<dbReference type="GO" id="GO:0006813">
    <property type="term" value="P:potassium ion transport"/>
    <property type="evidence" value="ECO:0007669"/>
    <property type="project" value="UniProtKB-KW"/>
</dbReference>
<keyword evidence="2" id="KW-0813">Transport</keyword>
<dbReference type="Pfam" id="PF23259">
    <property type="entry name" value="CHX17_C"/>
    <property type="match status" value="1"/>
</dbReference>
<dbReference type="PANTHER" id="PTHR32468:SF77">
    <property type="entry name" value="CATION_H+ EXCHANGER 3"/>
    <property type="match status" value="1"/>
</dbReference>
<dbReference type="GO" id="GO:0012505">
    <property type="term" value="C:endomembrane system"/>
    <property type="evidence" value="ECO:0007669"/>
    <property type="project" value="TreeGrafter"/>
</dbReference>
<dbReference type="Pfam" id="PF00999">
    <property type="entry name" value="Na_H_Exchanger"/>
    <property type="match status" value="1"/>
</dbReference>
<comment type="similarity">
    <text evidence="9">Belongs to the monovalent cation:proton antiporter 2 (CPA2) transporter (TC 2.A.37) family. CHX (TC 2.A.37.4) subfamily.</text>
</comment>
<evidence type="ECO:0000256" key="2">
    <source>
        <dbReference type="ARBA" id="ARBA00022448"/>
    </source>
</evidence>
<dbReference type="InterPro" id="IPR038770">
    <property type="entry name" value="Na+/solute_symporter_sf"/>
</dbReference>
<evidence type="ECO:0000256" key="8">
    <source>
        <dbReference type="ARBA" id="ARBA00023136"/>
    </source>
</evidence>
<feature type="transmembrane region" description="Helical" evidence="10">
    <location>
        <begin position="163"/>
        <end position="184"/>
    </location>
</feature>
<feature type="transmembrane region" description="Helical" evidence="10">
    <location>
        <begin position="61"/>
        <end position="81"/>
    </location>
</feature>
<evidence type="ECO:0000256" key="6">
    <source>
        <dbReference type="ARBA" id="ARBA00022989"/>
    </source>
</evidence>
<dbReference type="Gene3D" id="1.20.1530.20">
    <property type="match status" value="1"/>
</dbReference>
<keyword evidence="7" id="KW-0406">Ion transport</keyword>
<dbReference type="Proteomes" id="UP000075243">
    <property type="component" value="Unassembled WGS sequence"/>
</dbReference>
<feature type="transmembrane region" description="Helical" evidence="10">
    <location>
        <begin position="101"/>
        <end position="121"/>
    </location>
</feature>
<dbReference type="Pfam" id="PF23256">
    <property type="entry name" value="CHX17_2nd"/>
    <property type="match status" value="1"/>
</dbReference>
<dbReference type="AlphaFoldDB" id="A0A151UHR3"/>
<feature type="transmembrane region" description="Helical" evidence="10">
    <location>
        <begin position="310"/>
        <end position="331"/>
    </location>
</feature>
<evidence type="ECO:0000259" key="13">
    <source>
        <dbReference type="Pfam" id="PF23259"/>
    </source>
</evidence>
<dbReference type="InterPro" id="IPR057290">
    <property type="entry name" value="CHX17_C"/>
</dbReference>
<keyword evidence="8 10" id="KW-0472">Membrane</keyword>
<keyword evidence="6 10" id="KW-1133">Transmembrane helix</keyword>
<evidence type="ECO:0000313" key="14">
    <source>
        <dbReference type="EMBL" id="KYP78788.1"/>
    </source>
</evidence>
<keyword evidence="15" id="KW-1185">Reference proteome</keyword>
<evidence type="ECO:0000259" key="12">
    <source>
        <dbReference type="Pfam" id="PF23256"/>
    </source>
</evidence>
<evidence type="ECO:0000256" key="10">
    <source>
        <dbReference type="SAM" id="Phobius"/>
    </source>
</evidence>
<sequence length="743" mass="82175">AGLLLCPQITDGTLLNKLATPPKTLLGTETIAHVGLIYNIFLTGLEMNLDTVLLARKKATTIAVAGTLIPMALGYAIYSLAQVLYTTPTKDMSCYGTASAYLFWALVLSVTNYPVLAHILTDLKILYTGLGRVAITAATINDFYNWAMFVLLIPYATHSERPFVSVVLTMGFVLFCYSVLRPFLSRLILKITEKNEWDNYKLSFVLVGTLACAHVTEMLGTHSIVGALVYGLVLPRGKFADMLMERLDDLVSVYLAPLFFVSCGVRFDFRSFQLHKLHKVAIIVVLSCFAKISSIIIATSFYKMPFRDGVALGALMNTKGILPLVMLNIAVDRKMMSRDFYTAMVTANVLMTILVSPTINYIYKPSKKFEKDKLRTIQNLRADAEIRVLVCFHNTRQATGMISILEACSAPNVTLLHVFAAQLIELKGRGTAFLVDLDQTSSHQSLQADMDNVTNIFSEFAREKSQTSVENLIAMSSYDTIHKDIYNIAEEKRASLIILPFHKQVSGDGDLEVSNTAFKEINQNVMQCAPCSVGILVDRGHGSLSKANLRVAVLFIGGPDDREALAIAWRMAKHPGIHLSLVHILLFGKVAEVDTNVASLDEPQGLLSTVLDSEKEKELDEEYVSLFRLMAVSNEDSIIYSEKQVHTSDDIPSVFNELDKEGYDLYILGHGKGRNSMVLSNLLEWTDCPELGVIGDMLASNSFGSYSSVLVVQQYGFGGTNFRTCKRVNSNNRDVEALFGKPE</sequence>
<feature type="transmembrane region" description="Helical" evidence="10">
    <location>
        <begin position="30"/>
        <end position="49"/>
    </location>
</feature>
<evidence type="ECO:0000256" key="4">
    <source>
        <dbReference type="ARBA" id="ARBA00022692"/>
    </source>
</evidence>
<feature type="transmembrane region" description="Helical" evidence="10">
    <location>
        <begin position="250"/>
        <end position="269"/>
    </location>
</feature>
<evidence type="ECO:0000259" key="11">
    <source>
        <dbReference type="Pfam" id="PF00999"/>
    </source>
</evidence>
<evidence type="ECO:0000256" key="9">
    <source>
        <dbReference type="ARBA" id="ARBA00038341"/>
    </source>
</evidence>
<comment type="caution">
    <text evidence="14">The sequence shown here is derived from an EMBL/GenBank/DDBJ whole genome shotgun (WGS) entry which is preliminary data.</text>
</comment>
<feature type="domain" description="Cation/H(+) antiporter C-terminal" evidence="13">
    <location>
        <begin position="549"/>
        <end position="715"/>
    </location>
</feature>
<dbReference type="Gene3D" id="3.40.50.12370">
    <property type="match status" value="1"/>
</dbReference>
<protein>
    <submittedName>
        <fullName evidence="14">K(+)/H(+) antiporter 13</fullName>
    </submittedName>
</protein>
<dbReference type="OMA" id="GWESAKP"/>
<evidence type="ECO:0000256" key="5">
    <source>
        <dbReference type="ARBA" id="ARBA00022958"/>
    </source>
</evidence>
<dbReference type="EMBL" id="AGCT01060453">
    <property type="protein sequence ID" value="KYP78788.1"/>
    <property type="molecule type" value="Genomic_DNA"/>
</dbReference>
<dbReference type="GO" id="GO:0006885">
    <property type="term" value="P:regulation of pH"/>
    <property type="evidence" value="ECO:0007669"/>
    <property type="project" value="TreeGrafter"/>
</dbReference>
<keyword evidence="5" id="KW-0630">Potassium</keyword>
<dbReference type="InterPro" id="IPR057291">
    <property type="entry name" value="CHX17_2nd"/>
</dbReference>
<name>A0A151UHR3_CAJCA</name>
<feature type="transmembrane region" description="Helical" evidence="10">
    <location>
        <begin position="133"/>
        <end position="157"/>
    </location>
</feature>
<evidence type="ECO:0000256" key="1">
    <source>
        <dbReference type="ARBA" id="ARBA00004141"/>
    </source>
</evidence>
<keyword evidence="4 10" id="KW-0812">Transmembrane</keyword>
<comment type="subcellular location">
    <subcellularLocation>
        <location evidence="1">Membrane</location>
        <topology evidence="1">Multi-pass membrane protein</topology>
    </subcellularLocation>
</comment>
<dbReference type="PANTHER" id="PTHR32468">
    <property type="entry name" value="CATION/H + ANTIPORTER"/>
    <property type="match status" value="1"/>
</dbReference>
<dbReference type="Gramene" id="C.cajan_46779.t">
    <property type="protein sequence ID" value="C.cajan_46779.t"/>
    <property type="gene ID" value="C.cajan_46779"/>
</dbReference>
<evidence type="ECO:0000313" key="15">
    <source>
        <dbReference type="Proteomes" id="UP000075243"/>
    </source>
</evidence>
<evidence type="ECO:0000256" key="7">
    <source>
        <dbReference type="ARBA" id="ARBA00023065"/>
    </source>
</evidence>
<proteinExistence type="inferred from homology"/>
<dbReference type="InterPro" id="IPR050794">
    <property type="entry name" value="CPA2_transporter"/>
</dbReference>
<dbReference type="GO" id="GO:0015297">
    <property type="term" value="F:antiporter activity"/>
    <property type="evidence" value="ECO:0007669"/>
    <property type="project" value="InterPro"/>
</dbReference>
<feature type="transmembrane region" description="Helical" evidence="10">
    <location>
        <begin position="204"/>
        <end position="230"/>
    </location>
</feature>
<feature type="domain" description="Cation/H(+) antiporter central" evidence="12">
    <location>
        <begin position="418"/>
        <end position="544"/>
    </location>
</feature>
<reference evidence="14" key="1">
    <citation type="journal article" date="2012" name="Nat. Biotechnol.">
        <title>Draft genome sequence of pigeonpea (Cajanus cajan), an orphan legume crop of resource-poor farmers.</title>
        <authorList>
            <person name="Varshney R.K."/>
            <person name="Chen W."/>
            <person name="Li Y."/>
            <person name="Bharti A.K."/>
            <person name="Saxena R.K."/>
            <person name="Schlueter J.A."/>
            <person name="Donoghue M.T."/>
            <person name="Azam S."/>
            <person name="Fan G."/>
            <person name="Whaley A.M."/>
            <person name="Farmer A.D."/>
            <person name="Sheridan J."/>
            <person name="Iwata A."/>
            <person name="Tuteja R."/>
            <person name="Penmetsa R.V."/>
            <person name="Wu W."/>
            <person name="Upadhyaya H.D."/>
            <person name="Yang S.P."/>
            <person name="Shah T."/>
            <person name="Saxena K.B."/>
            <person name="Michael T."/>
            <person name="McCombie W.R."/>
            <person name="Yang B."/>
            <person name="Zhang G."/>
            <person name="Yang H."/>
            <person name="Wang J."/>
            <person name="Spillane C."/>
            <person name="Cook D.R."/>
            <person name="May G.D."/>
            <person name="Xu X."/>
            <person name="Jackson S.A."/>
        </authorList>
    </citation>
    <scope>NUCLEOTIDE SEQUENCE [LARGE SCALE GENOMIC DNA]</scope>
</reference>
<feature type="transmembrane region" description="Helical" evidence="10">
    <location>
        <begin position="281"/>
        <end position="304"/>
    </location>
</feature>
<dbReference type="OrthoDB" id="1380515at2759"/>
<dbReference type="GO" id="GO:0016020">
    <property type="term" value="C:membrane"/>
    <property type="evidence" value="ECO:0007669"/>
    <property type="project" value="UniProtKB-SubCell"/>
</dbReference>
<dbReference type="STRING" id="3821.A0A151UHR3"/>
<dbReference type="GO" id="GO:1902600">
    <property type="term" value="P:proton transmembrane transport"/>
    <property type="evidence" value="ECO:0007669"/>
    <property type="project" value="InterPro"/>
</dbReference>
<dbReference type="InterPro" id="IPR006153">
    <property type="entry name" value="Cation/H_exchanger_TM"/>
</dbReference>
<feature type="domain" description="Cation/H+ exchanger transmembrane" evidence="11">
    <location>
        <begin position="22"/>
        <end position="357"/>
    </location>
</feature>
<keyword evidence="3" id="KW-0633">Potassium transport</keyword>
<feature type="non-terminal residue" evidence="14">
    <location>
        <position position="1"/>
    </location>
</feature>